<protein>
    <submittedName>
        <fullName evidence="8">Acetolactate synthase large subunit</fullName>
    </submittedName>
</protein>
<reference evidence="8 9" key="1">
    <citation type="submission" date="2013-05" db="EMBL/GenBank/DDBJ databases">
        <title>Genome assembly of Chondromyces apiculatus DSM 436.</title>
        <authorList>
            <person name="Sharma G."/>
            <person name="Khatri I."/>
            <person name="Kaur C."/>
            <person name="Mayilraj S."/>
            <person name="Subramanian S."/>
        </authorList>
    </citation>
    <scope>NUCLEOTIDE SEQUENCE [LARGE SCALE GENOMIC DNA]</scope>
    <source>
        <strain evidence="8 9">DSM 436</strain>
    </source>
</reference>
<evidence type="ECO:0000313" key="9">
    <source>
        <dbReference type="Proteomes" id="UP000019678"/>
    </source>
</evidence>
<dbReference type="Proteomes" id="UP000019678">
    <property type="component" value="Unassembled WGS sequence"/>
</dbReference>
<feature type="domain" description="Thiamine pyrophosphate enzyme central" evidence="5">
    <location>
        <begin position="190"/>
        <end position="299"/>
    </location>
</feature>
<dbReference type="PANTHER" id="PTHR18968">
    <property type="entry name" value="THIAMINE PYROPHOSPHATE ENZYMES"/>
    <property type="match status" value="1"/>
</dbReference>
<dbReference type="InterPro" id="IPR029035">
    <property type="entry name" value="DHS-like_NAD/FAD-binding_dom"/>
</dbReference>
<proteinExistence type="inferred from homology"/>
<keyword evidence="9" id="KW-1185">Reference proteome</keyword>
<comment type="caution">
    <text evidence="8">The sequence shown here is derived from an EMBL/GenBank/DDBJ whole genome shotgun (WGS) entry which is preliminary data.</text>
</comment>
<dbReference type="CDD" id="cd00568">
    <property type="entry name" value="TPP_enzymes"/>
    <property type="match status" value="1"/>
</dbReference>
<dbReference type="EMBL" id="ASRX01000025">
    <property type="protein sequence ID" value="EYF05245.1"/>
    <property type="molecule type" value="Genomic_DNA"/>
</dbReference>
<dbReference type="GO" id="GO:0030976">
    <property type="term" value="F:thiamine pyrophosphate binding"/>
    <property type="evidence" value="ECO:0007669"/>
    <property type="project" value="InterPro"/>
</dbReference>
<comment type="similarity">
    <text evidence="1 3">Belongs to the TPP enzyme family.</text>
</comment>
<evidence type="ECO:0000256" key="4">
    <source>
        <dbReference type="SAM" id="MobiDB-lite"/>
    </source>
</evidence>
<evidence type="ECO:0000259" key="6">
    <source>
        <dbReference type="Pfam" id="PF02775"/>
    </source>
</evidence>
<evidence type="ECO:0000259" key="5">
    <source>
        <dbReference type="Pfam" id="PF00205"/>
    </source>
</evidence>
<name>A0A017T8V5_9BACT</name>
<dbReference type="GO" id="GO:0005948">
    <property type="term" value="C:acetolactate synthase complex"/>
    <property type="evidence" value="ECO:0007669"/>
    <property type="project" value="TreeGrafter"/>
</dbReference>
<dbReference type="GO" id="GO:0009097">
    <property type="term" value="P:isoleucine biosynthetic process"/>
    <property type="evidence" value="ECO:0007669"/>
    <property type="project" value="TreeGrafter"/>
</dbReference>
<gene>
    <name evidence="8" type="ORF">CAP_3385</name>
</gene>
<evidence type="ECO:0000313" key="8">
    <source>
        <dbReference type="EMBL" id="EYF05245.1"/>
    </source>
</evidence>
<dbReference type="InterPro" id="IPR011766">
    <property type="entry name" value="TPP_enzyme_TPP-bd"/>
</dbReference>
<evidence type="ECO:0000256" key="3">
    <source>
        <dbReference type="RuleBase" id="RU362132"/>
    </source>
</evidence>
<dbReference type="PANTHER" id="PTHR18968:SF13">
    <property type="entry name" value="ACETOLACTATE SYNTHASE CATALYTIC SUBUNIT, MITOCHONDRIAL"/>
    <property type="match status" value="1"/>
</dbReference>
<feature type="region of interest" description="Disordered" evidence="4">
    <location>
        <begin position="300"/>
        <end position="323"/>
    </location>
</feature>
<dbReference type="Gene3D" id="3.40.50.1220">
    <property type="entry name" value="TPP-binding domain"/>
    <property type="match status" value="1"/>
</dbReference>
<dbReference type="InterPro" id="IPR029061">
    <property type="entry name" value="THDP-binding"/>
</dbReference>
<dbReference type="Pfam" id="PF00205">
    <property type="entry name" value="TPP_enzyme_M"/>
    <property type="match status" value="1"/>
</dbReference>
<evidence type="ECO:0000256" key="2">
    <source>
        <dbReference type="ARBA" id="ARBA00023052"/>
    </source>
</evidence>
<evidence type="ECO:0000256" key="1">
    <source>
        <dbReference type="ARBA" id="ARBA00007812"/>
    </source>
</evidence>
<dbReference type="CDD" id="cd07035">
    <property type="entry name" value="TPP_PYR_POX_like"/>
    <property type="match status" value="1"/>
</dbReference>
<dbReference type="InterPro" id="IPR045229">
    <property type="entry name" value="TPP_enz"/>
</dbReference>
<dbReference type="Gene3D" id="3.40.50.970">
    <property type="match status" value="2"/>
</dbReference>
<accession>A0A017T8V5</accession>
<dbReference type="Pfam" id="PF02776">
    <property type="entry name" value="TPP_enzyme_N"/>
    <property type="match status" value="1"/>
</dbReference>
<evidence type="ECO:0000259" key="7">
    <source>
        <dbReference type="Pfam" id="PF02776"/>
    </source>
</evidence>
<dbReference type="AlphaFoldDB" id="A0A017T8V5"/>
<dbReference type="GO" id="GO:0050660">
    <property type="term" value="F:flavin adenine dinucleotide binding"/>
    <property type="evidence" value="ECO:0007669"/>
    <property type="project" value="TreeGrafter"/>
</dbReference>
<feature type="domain" description="Thiamine pyrophosphate enzyme N-terminal TPP-binding" evidence="7">
    <location>
        <begin position="2"/>
        <end position="104"/>
    </location>
</feature>
<feature type="region of interest" description="Disordered" evidence="4">
    <location>
        <begin position="159"/>
        <end position="179"/>
    </location>
</feature>
<dbReference type="eggNOG" id="COG0028">
    <property type="taxonomic scope" value="Bacteria"/>
</dbReference>
<dbReference type="InterPro" id="IPR012000">
    <property type="entry name" value="Thiamin_PyroP_enz_cen_dom"/>
</dbReference>
<dbReference type="InterPro" id="IPR012001">
    <property type="entry name" value="Thiamin_PyroP_enz_TPP-bd_dom"/>
</dbReference>
<dbReference type="GO" id="GO:0000287">
    <property type="term" value="F:magnesium ion binding"/>
    <property type="evidence" value="ECO:0007669"/>
    <property type="project" value="InterPro"/>
</dbReference>
<organism evidence="8 9">
    <name type="scientific">Chondromyces apiculatus DSM 436</name>
    <dbReference type="NCBI Taxonomy" id="1192034"/>
    <lineage>
        <taxon>Bacteria</taxon>
        <taxon>Pseudomonadati</taxon>
        <taxon>Myxococcota</taxon>
        <taxon>Polyangia</taxon>
        <taxon>Polyangiales</taxon>
        <taxon>Polyangiaceae</taxon>
        <taxon>Chondromyces</taxon>
    </lineage>
</organism>
<dbReference type="GO" id="GO:0003984">
    <property type="term" value="F:acetolactate synthase activity"/>
    <property type="evidence" value="ECO:0007669"/>
    <property type="project" value="TreeGrafter"/>
</dbReference>
<sequence length="565" mass="58430">MREAVATAIHDSGATMVFCLMGATNQHLIDDLSGRLGMRLVHARHESGAVGMADGYARFGGGLAVATVTAGPGLTNTATALAVAAAHRSPVLLLAGDVPGGNRDNPQYLDQPSFTRLCAGTGLRLDDPGQLDEALAQASLAMADGRPFALHLPADVQEMPAPDAEPASAVDGARADVTDDGSTRLDARALDAAVDLLAGSARPVLVAGRGALHAGPLLLELAREAGAVVATTLRAAGLFAGDRAEIGITGGMGDGRADDALAAADLVIAVGTTMHPLSAAALHERPHRPPLVRIDTAPAPQALRPHGNHADHGSHRNHGNHIHLRGDAALMTTLLLRRLRERRPRPRVLAVGKPPLWQPRSCRIAPAGGRGRAVHPIAALEALEALLPRPCNLVIGGGHAALSACQVLTPDAPDRFTCVSTDFGAIGQALAVALGACFARPGERVVHVTGDGDLLMSLAELPTAARYGLPLTIVVLNDHGFGQERHNLARAGGDRDLAEHPAPDLAALARACGCAGDRITRPEDLPRLREALTAPGPTLIDLHIDPEYLNPASATVARAMARSAQ</sequence>
<dbReference type="SUPFAM" id="SSF52518">
    <property type="entry name" value="Thiamin diphosphate-binding fold (THDP-binding)"/>
    <property type="match status" value="2"/>
</dbReference>
<dbReference type="GO" id="GO:0009099">
    <property type="term" value="P:L-valine biosynthetic process"/>
    <property type="evidence" value="ECO:0007669"/>
    <property type="project" value="TreeGrafter"/>
</dbReference>
<dbReference type="Pfam" id="PF02775">
    <property type="entry name" value="TPP_enzyme_C"/>
    <property type="match status" value="1"/>
</dbReference>
<keyword evidence="2 3" id="KW-0786">Thiamine pyrophosphate</keyword>
<feature type="domain" description="Thiamine pyrophosphate enzyme TPP-binding" evidence="6">
    <location>
        <begin position="398"/>
        <end position="541"/>
    </location>
</feature>
<dbReference type="SUPFAM" id="SSF52467">
    <property type="entry name" value="DHS-like NAD/FAD-binding domain"/>
    <property type="match status" value="1"/>
</dbReference>
<dbReference type="STRING" id="1192034.CAP_3385"/>